<accession>A0A420GHS7</accession>
<dbReference type="InterPro" id="IPR003347">
    <property type="entry name" value="JmjC_dom"/>
</dbReference>
<keyword evidence="3" id="KW-1185">Reference proteome</keyword>
<reference evidence="2 3" key="1">
    <citation type="journal article" date="2018" name="BMC Genomics">
        <title>Comparative genome analyses reveal sequence features reflecting distinct modes of host-adaptation between dicot and monocot powdery mildew.</title>
        <authorList>
            <person name="Wu Y."/>
            <person name="Ma X."/>
            <person name="Pan Z."/>
            <person name="Kale S.D."/>
            <person name="Song Y."/>
            <person name="King H."/>
            <person name="Zhang Q."/>
            <person name="Presley C."/>
            <person name="Deng X."/>
            <person name="Wei C.I."/>
            <person name="Xiao S."/>
        </authorList>
    </citation>
    <scope>NUCLEOTIDE SEQUENCE [LARGE SCALE GENOMIC DNA]</scope>
    <source>
        <strain evidence="2">UMSG3</strain>
    </source>
</reference>
<dbReference type="AlphaFoldDB" id="A0A420GHS7"/>
<dbReference type="PANTHER" id="PTHR12461:SF105">
    <property type="entry name" value="HYPOXIA-INDUCIBLE FACTOR 1-ALPHA INHIBITOR"/>
    <property type="match status" value="1"/>
</dbReference>
<feature type="domain" description="JmjC" evidence="1">
    <location>
        <begin position="133"/>
        <end position="312"/>
    </location>
</feature>
<sequence length="312" mass="35010">MRLSSVTRLKHSTVSHLSAVKSLLGTADSVEIEEFRQKAFYSERPLLLSSRGTTSNSSTHLASLPAAQKWFNKAGSSLNKSSVLLSSEYLNSYAATILPYEMTGPLNVPLVDLLKHGRSIQKLEGSSDQFHHFYAPLSLILSNRSEGLYIAQAQITDLPPQLQHDLPAPKLVVEAGKGDIYNANIWIGNPPTYTPLHKDPNPNFFIQLAGHKKLRLCEPQIGIEIFQQVQRRLGKVEGDGRFRGKEMMEGTERKELEEAIWGMDTESNWNIMEVFVEPGDSLFIPKGWWHSVKGLKIGVQEGINASVNWWFR</sequence>
<dbReference type="Gene3D" id="2.60.120.650">
    <property type="entry name" value="Cupin"/>
    <property type="match status" value="1"/>
</dbReference>
<evidence type="ECO:0000259" key="1">
    <source>
        <dbReference type="PROSITE" id="PS51184"/>
    </source>
</evidence>
<dbReference type="STRING" id="62708.A0A420GHS7"/>
<name>A0A420GHS7_9PEZI</name>
<dbReference type="InterPro" id="IPR041667">
    <property type="entry name" value="Cupin_8"/>
</dbReference>
<comment type="caution">
    <text evidence="2">The sequence shown here is derived from an EMBL/GenBank/DDBJ whole genome shotgun (WGS) entry which is preliminary data.</text>
</comment>
<gene>
    <name evidence="2" type="ORF">GcM3_225001</name>
</gene>
<dbReference type="PANTHER" id="PTHR12461">
    <property type="entry name" value="HYPOXIA-INDUCIBLE FACTOR 1 ALPHA INHIBITOR-RELATED"/>
    <property type="match status" value="1"/>
</dbReference>
<dbReference type="EMBL" id="MCBQ01022501">
    <property type="protein sequence ID" value="RKF44712.1"/>
    <property type="molecule type" value="Genomic_DNA"/>
</dbReference>
<dbReference type="SUPFAM" id="SSF51197">
    <property type="entry name" value="Clavaminate synthase-like"/>
    <property type="match status" value="1"/>
</dbReference>
<organism evidence="2 3">
    <name type="scientific">Golovinomyces cichoracearum</name>
    <dbReference type="NCBI Taxonomy" id="62708"/>
    <lineage>
        <taxon>Eukaryota</taxon>
        <taxon>Fungi</taxon>
        <taxon>Dikarya</taxon>
        <taxon>Ascomycota</taxon>
        <taxon>Pezizomycotina</taxon>
        <taxon>Leotiomycetes</taxon>
        <taxon>Erysiphales</taxon>
        <taxon>Erysiphaceae</taxon>
        <taxon>Golovinomyces</taxon>
    </lineage>
</organism>
<protein>
    <submittedName>
        <fullName evidence="2">JmjC domain-containing protein 5</fullName>
    </submittedName>
</protein>
<proteinExistence type="predicted"/>
<dbReference type="PROSITE" id="PS51184">
    <property type="entry name" value="JMJC"/>
    <property type="match status" value="1"/>
</dbReference>
<dbReference type="Pfam" id="PF13621">
    <property type="entry name" value="Cupin_8"/>
    <property type="match status" value="1"/>
</dbReference>
<evidence type="ECO:0000313" key="2">
    <source>
        <dbReference type="EMBL" id="RKF44712.1"/>
    </source>
</evidence>
<dbReference type="Proteomes" id="UP000283383">
    <property type="component" value="Unassembled WGS sequence"/>
</dbReference>
<evidence type="ECO:0000313" key="3">
    <source>
        <dbReference type="Proteomes" id="UP000283383"/>
    </source>
</evidence>